<evidence type="ECO:0000256" key="4">
    <source>
        <dbReference type="ARBA" id="ARBA00031552"/>
    </source>
</evidence>
<dbReference type="Gene3D" id="3.40.50.620">
    <property type="entry name" value="HUPs"/>
    <property type="match status" value="1"/>
</dbReference>
<dbReference type="GO" id="GO:0017178">
    <property type="term" value="F:diphthine-ammonia ligase activity"/>
    <property type="evidence" value="ECO:0007669"/>
    <property type="project" value="UniProtKB-EC"/>
</dbReference>
<name>B8C4R9_THAPS</name>
<dbReference type="PANTHER" id="PTHR42860:SF1">
    <property type="entry name" value="VITAMIN B12-BINDING PROTEIN"/>
    <property type="match status" value="1"/>
</dbReference>
<gene>
    <name evidence="7" type="ORF">THAPSDRAFT_6592</name>
</gene>
<dbReference type="InterPro" id="IPR002491">
    <property type="entry name" value="ABC_transptr_periplasmic_BD"/>
</dbReference>
<dbReference type="HOGENOM" id="CLU_025303_0_0_1"/>
<feature type="domain" description="Fe/B12 periplasmic-binding" evidence="6">
    <location>
        <begin position="18"/>
        <end position="325"/>
    </location>
</feature>
<dbReference type="SUPFAM" id="SSF53807">
    <property type="entry name" value="Helical backbone' metal receptor"/>
    <property type="match status" value="1"/>
</dbReference>
<comment type="catalytic activity">
    <reaction evidence="5">
        <text>diphthine-[translation elongation factor 2] + NH4(+) + ATP = diphthamide-[translation elongation factor 2] + AMP + diphosphate + H(+)</text>
        <dbReference type="Rhea" id="RHEA:19753"/>
        <dbReference type="Rhea" id="RHEA-COMP:10172"/>
        <dbReference type="Rhea" id="RHEA-COMP:10174"/>
        <dbReference type="ChEBI" id="CHEBI:15378"/>
        <dbReference type="ChEBI" id="CHEBI:16692"/>
        <dbReference type="ChEBI" id="CHEBI:28938"/>
        <dbReference type="ChEBI" id="CHEBI:30616"/>
        <dbReference type="ChEBI" id="CHEBI:33019"/>
        <dbReference type="ChEBI" id="CHEBI:82696"/>
        <dbReference type="ChEBI" id="CHEBI:456215"/>
        <dbReference type="EC" id="6.3.1.14"/>
    </reaction>
</comment>
<dbReference type="SUPFAM" id="SSF52402">
    <property type="entry name" value="Adenine nucleotide alpha hydrolases-like"/>
    <property type="match status" value="1"/>
</dbReference>
<dbReference type="EC" id="6.3.1.14" evidence="1"/>
<dbReference type="KEGG" id="tps:THAPSDRAFT_6592"/>
<dbReference type="RefSeq" id="XP_002291265.1">
    <property type="nucleotide sequence ID" value="XM_002291229.1"/>
</dbReference>
<evidence type="ECO:0000313" key="7">
    <source>
        <dbReference type="EMBL" id="EED91372.1"/>
    </source>
</evidence>
<evidence type="ECO:0000256" key="2">
    <source>
        <dbReference type="ARBA" id="ARBA00018426"/>
    </source>
</evidence>
<dbReference type="Pfam" id="PF17653">
    <property type="entry name" value="DUF5522"/>
    <property type="match status" value="1"/>
</dbReference>
<evidence type="ECO:0000256" key="5">
    <source>
        <dbReference type="ARBA" id="ARBA00048108"/>
    </source>
</evidence>
<dbReference type="GeneID" id="7446366"/>
<dbReference type="PANTHER" id="PTHR42860">
    <property type="entry name" value="VITAMIN B12-BINDING PROTEIN"/>
    <property type="match status" value="1"/>
</dbReference>
<reference evidence="7 8" key="1">
    <citation type="journal article" date="2004" name="Science">
        <title>The genome of the diatom Thalassiosira pseudonana: ecology, evolution, and metabolism.</title>
        <authorList>
            <person name="Armbrust E.V."/>
            <person name="Berges J.A."/>
            <person name="Bowler C."/>
            <person name="Green B.R."/>
            <person name="Martinez D."/>
            <person name="Putnam N.H."/>
            <person name="Zhou S."/>
            <person name="Allen A.E."/>
            <person name="Apt K.E."/>
            <person name="Bechner M."/>
            <person name="Brzezinski M.A."/>
            <person name="Chaal B.K."/>
            <person name="Chiovitti A."/>
            <person name="Davis A.K."/>
            <person name="Demarest M.S."/>
            <person name="Detter J.C."/>
            <person name="Glavina T."/>
            <person name="Goodstein D."/>
            <person name="Hadi M.Z."/>
            <person name="Hellsten U."/>
            <person name="Hildebrand M."/>
            <person name="Jenkins B.D."/>
            <person name="Jurka J."/>
            <person name="Kapitonov V.V."/>
            <person name="Kroger N."/>
            <person name="Lau W.W."/>
            <person name="Lane T.W."/>
            <person name="Larimer F.W."/>
            <person name="Lippmeier J.C."/>
            <person name="Lucas S."/>
            <person name="Medina M."/>
            <person name="Montsant A."/>
            <person name="Obornik M."/>
            <person name="Parker M.S."/>
            <person name="Palenik B."/>
            <person name="Pazour G.J."/>
            <person name="Richardson P.M."/>
            <person name="Rynearson T.A."/>
            <person name="Saito M.A."/>
            <person name="Schwartz D.C."/>
            <person name="Thamatrakoln K."/>
            <person name="Valentin K."/>
            <person name="Vardi A."/>
            <person name="Wilkerson F.P."/>
            <person name="Rokhsar D.S."/>
        </authorList>
    </citation>
    <scope>NUCLEOTIDE SEQUENCE [LARGE SCALE GENOMIC DNA]</scope>
    <source>
        <strain evidence="7 8">CCMP1335</strain>
    </source>
</reference>
<evidence type="ECO:0000313" key="8">
    <source>
        <dbReference type="Proteomes" id="UP000001449"/>
    </source>
</evidence>
<evidence type="ECO:0000256" key="3">
    <source>
        <dbReference type="ARBA" id="ARBA00029814"/>
    </source>
</evidence>
<keyword evidence="8" id="KW-1185">Reference proteome</keyword>
<evidence type="ECO:0000256" key="1">
    <source>
        <dbReference type="ARBA" id="ARBA00012089"/>
    </source>
</evidence>
<sequence length="678" mass="75051">MASTSIKSSGNSPPNNLRIASLLPSTTDICISLGLKSNIVGITHECDGFSSSSAPFLVVHPNEDDDVAPHARPRTLTVSHIDPHTQTQSEIDTAVKTSLYNGISLYNLNDTSLADSKPSIILTQSLCEVCAVAKDEVDREVACTLPTSTVLSLEPESLEEVAGSFITVGEACGVMDRGEKLHSLFWEGVDQVFKATSKRSSRRPTIMFMEWLDPPFDGGHWIPDMIERSGCSSPLPTSKPSRKSVQLTWEQVYECDPDVVIIGCCGFDLRRNEEDAQLAMEQLKPLRAFREGRIYAADGNLYFARPGPALREGIAIMARCGYDGEKEIVEELEGLGFLPKEGEGWRRLVLEEKCGGCHKNGITDVEDLVGEDDKQYATLHDEACLAGKDFYKDPKTGYNVFTELAHKKRGKCCGSGCRHCPYNHINVKDKSKRIQQPAFLFEGVEAADGEGIAFFTPISAIPPKSHVKVLFFSGGKDSFLTIRKLVKQQLQSSITNDPFQLILLTTFDSSTRIIAHQEIPIDTVLRQATHLGIPLLAIPLRRGSGETYLNRIERGLDAIRGRIADIEQISLVFGDLHLDHIREWREKELSTYPLEYPLWKTPYDELMDDLEASKIRVVLSAATKDGVHEGMVFTRKLWNEVISMGMDGFGENGEFHSVAEVWATSREQALGLTNGASK</sequence>
<organism evidence="7 8">
    <name type="scientific">Thalassiosira pseudonana</name>
    <name type="common">Marine diatom</name>
    <name type="synonym">Cyclotella nana</name>
    <dbReference type="NCBI Taxonomy" id="35128"/>
    <lineage>
        <taxon>Eukaryota</taxon>
        <taxon>Sar</taxon>
        <taxon>Stramenopiles</taxon>
        <taxon>Ochrophyta</taxon>
        <taxon>Bacillariophyta</taxon>
        <taxon>Coscinodiscophyceae</taxon>
        <taxon>Thalassiosirophycidae</taxon>
        <taxon>Thalassiosirales</taxon>
        <taxon>Thalassiosiraceae</taxon>
        <taxon>Thalassiosira</taxon>
    </lineage>
</organism>
<dbReference type="Proteomes" id="UP000001449">
    <property type="component" value="Chromosome 6"/>
</dbReference>
<dbReference type="OMA" id="CEDVHNE"/>
<dbReference type="Gene3D" id="3.40.50.1980">
    <property type="entry name" value="Nitrogenase molybdenum iron protein domain"/>
    <property type="match status" value="2"/>
</dbReference>
<dbReference type="InterPro" id="IPR002761">
    <property type="entry name" value="Diphthami_syn_dom"/>
</dbReference>
<dbReference type="InterPro" id="IPR040807">
    <property type="entry name" value="DUF5522"/>
</dbReference>
<dbReference type="InParanoid" id="B8C4R9"/>
<dbReference type="AlphaFoldDB" id="B8C4R9"/>
<dbReference type="Pfam" id="PF01497">
    <property type="entry name" value="Peripla_BP_2"/>
    <property type="match status" value="1"/>
</dbReference>
<reference evidence="7 8" key="2">
    <citation type="journal article" date="2008" name="Nature">
        <title>The Phaeodactylum genome reveals the evolutionary history of diatom genomes.</title>
        <authorList>
            <person name="Bowler C."/>
            <person name="Allen A.E."/>
            <person name="Badger J.H."/>
            <person name="Grimwood J."/>
            <person name="Jabbari K."/>
            <person name="Kuo A."/>
            <person name="Maheswari U."/>
            <person name="Martens C."/>
            <person name="Maumus F."/>
            <person name="Otillar R.P."/>
            <person name="Rayko E."/>
            <person name="Salamov A."/>
            <person name="Vandepoele K."/>
            <person name="Beszteri B."/>
            <person name="Gruber A."/>
            <person name="Heijde M."/>
            <person name="Katinka M."/>
            <person name="Mock T."/>
            <person name="Valentin K."/>
            <person name="Verret F."/>
            <person name="Berges J.A."/>
            <person name="Brownlee C."/>
            <person name="Cadoret J.P."/>
            <person name="Chiovitti A."/>
            <person name="Choi C.J."/>
            <person name="Coesel S."/>
            <person name="De Martino A."/>
            <person name="Detter J.C."/>
            <person name="Durkin C."/>
            <person name="Falciatore A."/>
            <person name="Fournet J."/>
            <person name="Haruta M."/>
            <person name="Huysman M.J."/>
            <person name="Jenkins B.D."/>
            <person name="Jiroutova K."/>
            <person name="Jorgensen R.E."/>
            <person name="Joubert Y."/>
            <person name="Kaplan A."/>
            <person name="Kroger N."/>
            <person name="Kroth P.G."/>
            <person name="La Roche J."/>
            <person name="Lindquist E."/>
            <person name="Lommer M."/>
            <person name="Martin-Jezequel V."/>
            <person name="Lopez P.J."/>
            <person name="Lucas S."/>
            <person name="Mangogna M."/>
            <person name="McGinnis K."/>
            <person name="Medlin L.K."/>
            <person name="Montsant A."/>
            <person name="Oudot-Le Secq M.P."/>
            <person name="Napoli C."/>
            <person name="Obornik M."/>
            <person name="Parker M.S."/>
            <person name="Petit J.L."/>
            <person name="Porcel B.M."/>
            <person name="Poulsen N."/>
            <person name="Robison M."/>
            <person name="Rychlewski L."/>
            <person name="Rynearson T.A."/>
            <person name="Schmutz J."/>
            <person name="Shapiro H."/>
            <person name="Siaut M."/>
            <person name="Stanley M."/>
            <person name="Sussman M.R."/>
            <person name="Taylor A.R."/>
            <person name="Vardi A."/>
            <person name="von Dassow P."/>
            <person name="Vyverman W."/>
            <person name="Willis A."/>
            <person name="Wyrwicz L.S."/>
            <person name="Rokhsar D.S."/>
            <person name="Weissenbach J."/>
            <person name="Armbrust E.V."/>
            <person name="Green B.R."/>
            <person name="Van de Peer Y."/>
            <person name="Grigoriev I.V."/>
        </authorList>
    </citation>
    <scope>NUCLEOTIDE SEQUENCE [LARGE SCALE GENOMIC DNA]</scope>
    <source>
        <strain evidence="7 8">CCMP1335</strain>
    </source>
</reference>
<dbReference type="EMBL" id="CM000643">
    <property type="protein sequence ID" value="EED91372.1"/>
    <property type="molecule type" value="Genomic_DNA"/>
</dbReference>
<evidence type="ECO:0000259" key="6">
    <source>
        <dbReference type="PROSITE" id="PS50983"/>
    </source>
</evidence>
<dbReference type="InterPro" id="IPR051030">
    <property type="entry name" value="Vitamin_B12-ABC_binding"/>
</dbReference>
<protein>
    <recommendedName>
        <fullName evidence="2">Diphthine--ammonia ligase</fullName>
        <ecNumber evidence="1">6.3.1.14</ecNumber>
    </recommendedName>
    <alternativeName>
        <fullName evidence="3">Diphthamide synthase</fullName>
    </alternativeName>
    <alternativeName>
        <fullName evidence="4">Diphthamide synthetase</fullName>
    </alternativeName>
</protein>
<dbReference type="Pfam" id="PF01902">
    <property type="entry name" value="Diphthami_syn_2"/>
    <property type="match status" value="1"/>
</dbReference>
<dbReference type="PaxDb" id="35128-Thaps6592"/>
<dbReference type="eggNOG" id="ENOG502S4BH">
    <property type="taxonomic scope" value="Eukaryota"/>
</dbReference>
<dbReference type="PROSITE" id="PS50983">
    <property type="entry name" value="FE_B12_PBP"/>
    <property type="match status" value="1"/>
</dbReference>
<accession>B8C4R9</accession>
<proteinExistence type="predicted"/>
<dbReference type="InterPro" id="IPR014729">
    <property type="entry name" value="Rossmann-like_a/b/a_fold"/>
</dbReference>